<protein>
    <submittedName>
        <fullName evidence="1">Uncharacterized protein</fullName>
    </submittedName>
</protein>
<dbReference type="AlphaFoldDB" id="A0A1S8WY87"/>
<proteinExistence type="predicted"/>
<name>A0A1S8WY87_OPIVI</name>
<feature type="non-terminal residue" evidence="1">
    <location>
        <position position="54"/>
    </location>
</feature>
<gene>
    <name evidence="1" type="ORF">X801_04799</name>
</gene>
<evidence type="ECO:0000313" key="2">
    <source>
        <dbReference type="Proteomes" id="UP000243686"/>
    </source>
</evidence>
<accession>A0A1S8WY87</accession>
<sequence>MVDSMKGRVRCSAGCWEKLPGCKQRCKIIRMPESVCYEQCQEQVAVCIRDECGV</sequence>
<organism evidence="1 2">
    <name type="scientific">Opisthorchis viverrini</name>
    <name type="common">Southeast Asian liver fluke</name>
    <dbReference type="NCBI Taxonomy" id="6198"/>
    <lineage>
        <taxon>Eukaryota</taxon>
        <taxon>Metazoa</taxon>
        <taxon>Spiralia</taxon>
        <taxon>Lophotrochozoa</taxon>
        <taxon>Platyhelminthes</taxon>
        <taxon>Trematoda</taxon>
        <taxon>Digenea</taxon>
        <taxon>Opisthorchiida</taxon>
        <taxon>Opisthorchiata</taxon>
        <taxon>Opisthorchiidae</taxon>
        <taxon>Opisthorchis</taxon>
    </lineage>
</organism>
<dbReference type="Proteomes" id="UP000243686">
    <property type="component" value="Unassembled WGS sequence"/>
</dbReference>
<evidence type="ECO:0000313" key="1">
    <source>
        <dbReference type="EMBL" id="OON19335.1"/>
    </source>
</evidence>
<reference evidence="1 2" key="1">
    <citation type="submission" date="2015-03" db="EMBL/GenBank/DDBJ databases">
        <title>Draft genome of the nematode, Opisthorchis viverrini.</title>
        <authorList>
            <person name="Mitreva M."/>
        </authorList>
    </citation>
    <scope>NUCLEOTIDE SEQUENCE [LARGE SCALE GENOMIC DNA]</scope>
    <source>
        <strain evidence="1">Khon Kaen</strain>
    </source>
</reference>
<dbReference type="EMBL" id="KV893398">
    <property type="protein sequence ID" value="OON19335.1"/>
    <property type="molecule type" value="Genomic_DNA"/>
</dbReference>
<keyword evidence="2" id="KW-1185">Reference proteome</keyword>